<name>A0A1F8FNA9_9BACT</name>
<evidence type="ECO:0000313" key="2">
    <source>
        <dbReference type="EMBL" id="OGN14573.1"/>
    </source>
</evidence>
<comment type="caution">
    <text evidence="2">The sequence shown here is derived from an EMBL/GenBank/DDBJ whole genome shotgun (WGS) entry which is preliminary data.</text>
</comment>
<accession>A0A1F8FNA9</accession>
<feature type="coiled-coil region" evidence="1">
    <location>
        <begin position="145"/>
        <end position="172"/>
    </location>
</feature>
<protein>
    <submittedName>
        <fullName evidence="2">Uncharacterized protein</fullName>
    </submittedName>
</protein>
<dbReference type="Proteomes" id="UP000176581">
    <property type="component" value="Unassembled WGS sequence"/>
</dbReference>
<evidence type="ECO:0000313" key="3">
    <source>
        <dbReference type="Proteomes" id="UP000176581"/>
    </source>
</evidence>
<dbReference type="EMBL" id="MGJV01000025">
    <property type="protein sequence ID" value="OGN14573.1"/>
    <property type="molecule type" value="Genomic_DNA"/>
</dbReference>
<sequence>MFLHIVEDSDITKSYLKEIYKTLLKRQANRVRIPIEFKAIEDSHTYPEVRITQEDNPNYQELIAEYYKRTIIGLQILKSFNGEGKDEPLTEDIIRFDRRNLVAQYTRKQFEDTCGIEMSDINSDNHFGAIFYFTPKNTNALRQKAKELGLEVSSKKELLEKLENILAKFAEDPPRIKWGDFVIDIPHDTIQHSACRVAFNKKPNELISWDEVADEHDGAFAGKGGTTQRSVYDAFLEINERVIGVVKKRLFKTGKLRSFRLY</sequence>
<gene>
    <name evidence="2" type="ORF">A3J47_00340</name>
</gene>
<proteinExistence type="predicted"/>
<organism evidence="2 3">
    <name type="scientific">Candidatus Yanofskybacteria bacterium RIFCSPHIGHO2_02_FULL_43_22</name>
    <dbReference type="NCBI Taxonomy" id="1802681"/>
    <lineage>
        <taxon>Bacteria</taxon>
        <taxon>Candidatus Yanofskyibacteriota</taxon>
    </lineage>
</organism>
<dbReference type="AlphaFoldDB" id="A0A1F8FNA9"/>
<reference evidence="2 3" key="1">
    <citation type="journal article" date="2016" name="Nat. Commun.">
        <title>Thousands of microbial genomes shed light on interconnected biogeochemical processes in an aquifer system.</title>
        <authorList>
            <person name="Anantharaman K."/>
            <person name="Brown C.T."/>
            <person name="Hug L.A."/>
            <person name="Sharon I."/>
            <person name="Castelle C.J."/>
            <person name="Probst A.J."/>
            <person name="Thomas B.C."/>
            <person name="Singh A."/>
            <person name="Wilkins M.J."/>
            <person name="Karaoz U."/>
            <person name="Brodie E.L."/>
            <person name="Williams K.H."/>
            <person name="Hubbard S.S."/>
            <person name="Banfield J.F."/>
        </authorList>
    </citation>
    <scope>NUCLEOTIDE SEQUENCE [LARGE SCALE GENOMIC DNA]</scope>
</reference>
<evidence type="ECO:0000256" key="1">
    <source>
        <dbReference type="SAM" id="Coils"/>
    </source>
</evidence>
<keyword evidence="1" id="KW-0175">Coiled coil</keyword>